<dbReference type="GeneID" id="94439623"/>
<evidence type="ECO:0000313" key="9">
    <source>
        <dbReference type="Proteomes" id="UP000247612"/>
    </source>
</evidence>
<evidence type="ECO:0000256" key="1">
    <source>
        <dbReference type="ARBA" id="ARBA00004141"/>
    </source>
</evidence>
<evidence type="ECO:0000256" key="4">
    <source>
        <dbReference type="ARBA" id="ARBA00023136"/>
    </source>
</evidence>
<feature type="transmembrane region" description="Helical" evidence="5">
    <location>
        <begin position="222"/>
        <end position="252"/>
    </location>
</feature>
<reference evidence="7" key="2">
    <citation type="submission" date="2022-03" db="EMBL/GenBank/DDBJ databases">
        <title>First case of bacteraemia caused by Dielma fastidiosa in a patient hospitalised with diverticulitis.</title>
        <authorList>
            <person name="Forman-Ankjaer B."/>
            <person name="Hvid-Jensen F."/>
            <person name="Kobel C.M."/>
            <person name="Greve T."/>
        </authorList>
    </citation>
    <scope>NUCLEOTIDE SEQUENCE</scope>
    <source>
        <strain evidence="7">AUH_DF_2021</strain>
    </source>
</reference>
<dbReference type="RefSeq" id="WP_022937514.1">
    <property type="nucleotide sequence ID" value="NZ_BAABZA010000001.1"/>
</dbReference>
<dbReference type="OrthoDB" id="9778229at2"/>
<sequence>MSNILVQVSIIFFTGLLFARLVKYVKLPSVTGYLIGGLILGPHVLKLITLESVETLKIFSEIALGFIAFSIGSEFKMSYFKKVGMTPIVIAFMEAFVAVFLVAAALIITGNDISFSIMLGAIAAATAPAATIMVIKQYKAKGSVTETLLSVVAIDDAAALIAFGFALAITKSMSAAENTNLLLSLLSPFKDILMSGVIGCVLGLAFTYLLRFFKDSGNRLCLVGGFILLAIPLANATGASSLLVCMILGAVFCNLSNSSDAVMSMIDNITPPLFMMFFVLSGAELDTSVLGSIGIIGAVYIIVRVVGKWLGAYLGAVIMKADSKVRTYLGPCLIPQAGVAIGLSLIAESAVPGHGATIRAVILCGTMVYELIGPFITKMSLQKAGEIHPGA</sequence>
<dbReference type="PANTHER" id="PTHR43021:SF2">
    <property type="entry name" value="CATION_H+ EXCHANGER DOMAIN-CONTAINING PROTEIN"/>
    <property type="match status" value="1"/>
</dbReference>
<comment type="caution">
    <text evidence="8">The sequence shown here is derived from an EMBL/GenBank/DDBJ whole genome shotgun (WGS) entry which is preliminary data.</text>
</comment>
<reference evidence="8 9" key="1">
    <citation type="submission" date="2018-05" db="EMBL/GenBank/DDBJ databases">
        <title>Genomic Encyclopedia of Type Strains, Phase IV (KMG-IV): sequencing the most valuable type-strain genomes for metagenomic binning, comparative biology and taxonomic classification.</title>
        <authorList>
            <person name="Goeker M."/>
        </authorList>
    </citation>
    <scope>NUCLEOTIDE SEQUENCE [LARGE SCALE GENOMIC DNA]</scope>
    <source>
        <strain evidence="8 9">JC118</strain>
    </source>
</reference>
<feature type="transmembrane region" description="Helical" evidence="5">
    <location>
        <begin position="87"/>
        <end position="107"/>
    </location>
</feature>
<dbReference type="GO" id="GO:0016020">
    <property type="term" value="C:membrane"/>
    <property type="evidence" value="ECO:0007669"/>
    <property type="project" value="UniProtKB-SubCell"/>
</dbReference>
<name>A0A318KTJ3_9FIRM</name>
<dbReference type="EMBL" id="JALDAW010000011">
    <property type="protein sequence ID" value="MDY5167643.1"/>
    <property type="molecule type" value="Genomic_DNA"/>
</dbReference>
<dbReference type="GO" id="GO:0015297">
    <property type="term" value="F:antiporter activity"/>
    <property type="evidence" value="ECO:0007669"/>
    <property type="project" value="InterPro"/>
</dbReference>
<dbReference type="Gene3D" id="1.20.1530.20">
    <property type="match status" value="1"/>
</dbReference>
<keyword evidence="4 5" id="KW-0472">Membrane</keyword>
<feature type="transmembrane region" description="Helical" evidence="5">
    <location>
        <begin position="189"/>
        <end position="210"/>
    </location>
</feature>
<protein>
    <submittedName>
        <fullName evidence="7">Cation:proton antiporter</fullName>
    </submittedName>
    <submittedName>
        <fullName evidence="8">Transporter (CPA2 family)</fullName>
    </submittedName>
</protein>
<dbReference type="AlphaFoldDB" id="A0A318KTJ3"/>
<feature type="transmembrane region" description="Helical" evidence="5">
    <location>
        <begin position="6"/>
        <end position="23"/>
    </location>
</feature>
<feature type="transmembrane region" description="Helical" evidence="5">
    <location>
        <begin position="272"/>
        <end position="303"/>
    </location>
</feature>
<evidence type="ECO:0000313" key="7">
    <source>
        <dbReference type="EMBL" id="MDY5167643.1"/>
    </source>
</evidence>
<organism evidence="8 9">
    <name type="scientific">Dielma fastidiosa</name>
    <dbReference type="NCBI Taxonomy" id="1034346"/>
    <lineage>
        <taxon>Bacteria</taxon>
        <taxon>Bacillati</taxon>
        <taxon>Bacillota</taxon>
        <taxon>Erysipelotrichia</taxon>
        <taxon>Erysipelotrichales</taxon>
        <taxon>Erysipelotrichaceae</taxon>
        <taxon>Dielma</taxon>
    </lineage>
</organism>
<dbReference type="PANTHER" id="PTHR43021">
    <property type="entry name" value="NA(+)/H(+) ANTIPORTER-RELATED"/>
    <property type="match status" value="1"/>
</dbReference>
<keyword evidence="9" id="KW-1185">Reference proteome</keyword>
<feature type="transmembrane region" description="Helical" evidence="5">
    <location>
        <begin position="147"/>
        <end position="169"/>
    </location>
</feature>
<dbReference type="InterPro" id="IPR006153">
    <property type="entry name" value="Cation/H_exchanger_TM"/>
</dbReference>
<keyword evidence="2 5" id="KW-0812">Transmembrane</keyword>
<evidence type="ECO:0000256" key="3">
    <source>
        <dbReference type="ARBA" id="ARBA00022989"/>
    </source>
</evidence>
<feature type="transmembrane region" description="Helical" evidence="5">
    <location>
        <begin position="353"/>
        <end position="372"/>
    </location>
</feature>
<dbReference type="Proteomes" id="UP000247612">
    <property type="component" value="Unassembled WGS sequence"/>
</dbReference>
<dbReference type="InterPro" id="IPR038770">
    <property type="entry name" value="Na+/solute_symporter_sf"/>
</dbReference>
<dbReference type="STRING" id="1034346.GCA_000313565_01198"/>
<feature type="transmembrane region" description="Helical" evidence="5">
    <location>
        <begin position="113"/>
        <end position="135"/>
    </location>
</feature>
<feature type="transmembrane region" description="Helical" evidence="5">
    <location>
        <begin position="56"/>
        <end position="75"/>
    </location>
</feature>
<feature type="domain" description="Cation/H+ exchanger transmembrane" evidence="6">
    <location>
        <begin position="11"/>
        <end position="377"/>
    </location>
</feature>
<dbReference type="GO" id="GO:1902600">
    <property type="term" value="P:proton transmembrane transport"/>
    <property type="evidence" value="ECO:0007669"/>
    <property type="project" value="InterPro"/>
</dbReference>
<proteinExistence type="predicted"/>
<feature type="transmembrane region" description="Helical" evidence="5">
    <location>
        <begin position="30"/>
        <end position="50"/>
    </location>
</feature>
<accession>A0A318KTJ3</accession>
<dbReference type="EMBL" id="QJKH01000006">
    <property type="protein sequence ID" value="PXX79025.1"/>
    <property type="molecule type" value="Genomic_DNA"/>
</dbReference>
<comment type="subcellular location">
    <subcellularLocation>
        <location evidence="1">Membrane</location>
        <topology evidence="1">Multi-pass membrane protein</topology>
    </subcellularLocation>
</comment>
<gene>
    <name evidence="8" type="ORF">DES51_106144</name>
    <name evidence="7" type="ORF">MQE39_05835</name>
</gene>
<dbReference type="Pfam" id="PF00999">
    <property type="entry name" value="Na_H_Exchanger"/>
    <property type="match status" value="1"/>
</dbReference>
<feature type="transmembrane region" description="Helical" evidence="5">
    <location>
        <begin position="328"/>
        <end position="347"/>
    </location>
</feature>
<evidence type="ECO:0000256" key="5">
    <source>
        <dbReference type="SAM" id="Phobius"/>
    </source>
</evidence>
<evidence type="ECO:0000259" key="6">
    <source>
        <dbReference type="Pfam" id="PF00999"/>
    </source>
</evidence>
<evidence type="ECO:0000256" key="2">
    <source>
        <dbReference type="ARBA" id="ARBA00022692"/>
    </source>
</evidence>
<dbReference type="Proteomes" id="UP001276902">
    <property type="component" value="Unassembled WGS sequence"/>
</dbReference>
<keyword evidence="3 5" id="KW-1133">Transmembrane helix</keyword>
<evidence type="ECO:0000313" key="8">
    <source>
        <dbReference type="EMBL" id="PXX79025.1"/>
    </source>
</evidence>